<dbReference type="Proteomes" id="UP000786811">
    <property type="component" value="Unassembled WGS sequence"/>
</dbReference>
<sequence>MSVNNPARVTQSSQIEKCGYPTAFFSSDFLELGSIPTKVSYTPTMECSSNYTQNKTASIFRPWDSLNAVGTMTTSTTVEEEIFLESTEPTNIHIPADLLKDTEITEEPLNIGALHTFLKSEVRECDLQFVRVLEKSVIQAYESYKRYNRQSTATLEIPEFYTRSGEHMVEITPDSKIYFPKNIKQQIEEMSEGDNGCDWETIVRLSLKEVYDDNVGNYSAKGKATGSNTIAHPPIDTRLYNGIYKWVNQKVGNSKIITEKMFNKVINKFCLNKREIGSKENFDQSDMITDENLQFFRKLVKVIEESYDIQQREMLPERQTHQLSNLFTQPAKSKIKISPLYEIYLPKSTYTYVERSSETERGKYDWRILVKEALLEIYGDSLKNYSAKGRRGGSPGINTELYRALYDWASSLVNDEQITDADFVDNILRLTYNPPQTITKYIGRSVVR</sequence>
<accession>A0A8J2MLS0</accession>
<gene>
    <name evidence="1" type="ORF">HICCMSTLAB_LOCUS6685</name>
</gene>
<keyword evidence="2" id="KW-1185">Reference proteome</keyword>
<evidence type="ECO:0000313" key="2">
    <source>
        <dbReference type="Proteomes" id="UP000786811"/>
    </source>
</evidence>
<dbReference type="OrthoDB" id="7692610at2759"/>
<dbReference type="EMBL" id="CAJNRD030001120">
    <property type="protein sequence ID" value="CAG5093241.1"/>
    <property type="molecule type" value="Genomic_DNA"/>
</dbReference>
<proteinExistence type="predicted"/>
<evidence type="ECO:0000313" key="1">
    <source>
        <dbReference type="EMBL" id="CAG5093241.1"/>
    </source>
</evidence>
<organism evidence="1 2">
    <name type="scientific">Cotesia congregata</name>
    <name type="common">Parasitoid wasp</name>
    <name type="synonym">Apanteles congregatus</name>
    <dbReference type="NCBI Taxonomy" id="51543"/>
    <lineage>
        <taxon>Eukaryota</taxon>
        <taxon>Metazoa</taxon>
        <taxon>Ecdysozoa</taxon>
        <taxon>Arthropoda</taxon>
        <taxon>Hexapoda</taxon>
        <taxon>Insecta</taxon>
        <taxon>Pterygota</taxon>
        <taxon>Neoptera</taxon>
        <taxon>Endopterygota</taxon>
        <taxon>Hymenoptera</taxon>
        <taxon>Apocrita</taxon>
        <taxon>Ichneumonoidea</taxon>
        <taxon>Braconidae</taxon>
        <taxon>Microgastrinae</taxon>
        <taxon>Cotesia</taxon>
    </lineage>
</organism>
<comment type="caution">
    <text evidence="1">The sequence shown here is derived from an EMBL/GenBank/DDBJ whole genome shotgun (WGS) entry which is preliminary data.</text>
</comment>
<dbReference type="AlphaFoldDB" id="A0A8J2MLS0"/>
<protein>
    <submittedName>
        <fullName evidence="1">Uncharacterized protein</fullName>
    </submittedName>
</protein>
<name>A0A8J2MLS0_COTCN</name>
<reference evidence="1" key="1">
    <citation type="submission" date="2021-04" db="EMBL/GenBank/DDBJ databases">
        <authorList>
            <person name="Chebbi M.A.C M."/>
        </authorList>
    </citation>
    <scope>NUCLEOTIDE SEQUENCE</scope>
</reference>